<dbReference type="eggNOG" id="ENOG50313U6">
    <property type="taxonomic scope" value="Bacteria"/>
</dbReference>
<sequence>MPLAPEEITLTHREHTLRLRPSLRAALILERLHDGFARLFEKLDEADTQTLHAIIRTAATDPHRAESFLASARNVPLAPFLRAVQAPVAALCEGLLLPPDESSKPTPKAKPLPWVDALTELYKIGTGWLGWTPAETLNATPAEIILAFDGRIAQLKALHGTADEADPGDTARRERNLAEGLDPDFDREGLRALAALAG</sequence>
<dbReference type="EMBL" id="CP000143">
    <property type="protein sequence ID" value="ABA78516.1"/>
    <property type="molecule type" value="Genomic_DNA"/>
</dbReference>
<dbReference type="EnsemblBacteria" id="ABA78516">
    <property type="protein sequence ID" value="ABA78516"/>
    <property type="gene ID" value="RSP_2357"/>
</dbReference>
<dbReference type="STRING" id="272943.RSP_2357"/>
<evidence type="ECO:0000313" key="1">
    <source>
        <dbReference type="EMBL" id="ABA78516.1"/>
    </source>
</evidence>
<reference evidence="2" key="1">
    <citation type="submission" date="2005-09" db="EMBL/GenBank/DDBJ databases">
        <title>Complete sequence of chromosome 1 of Rhodobacter sphaeroides 2.4.1.</title>
        <authorList>
            <person name="Copeland A."/>
            <person name="Lucas S."/>
            <person name="Lapidus A."/>
            <person name="Barry K."/>
            <person name="Detter J.C."/>
            <person name="Glavina T."/>
            <person name="Hammon N."/>
            <person name="Israni S."/>
            <person name="Pitluck S."/>
            <person name="Richardson P."/>
            <person name="Mackenzie C."/>
            <person name="Choudhary M."/>
            <person name="Larimer F."/>
            <person name="Hauser L.J."/>
            <person name="Land M."/>
            <person name="Donohue T.J."/>
            <person name="Kaplan S."/>
        </authorList>
    </citation>
    <scope>NUCLEOTIDE SEQUENCE [LARGE SCALE GENOMIC DNA]</scope>
    <source>
        <strain evidence="2">ATCC 17023 / DSM 158 / JCM 6121 / CCUG 31486 / LMG 2827 / NBRC 12203 / NCIMB 8253 / ATH 2.4.1.</strain>
    </source>
</reference>
<dbReference type="OrthoDB" id="7306418at2"/>
<dbReference type="KEGG" id="rsp:RSP_2357"/>
<dbReference type="PATRIC" id="fig|272943.9.peg.1274"/>
<dbReference type="GeneID" id="3719894"/>
<dbReference type="AlphaFoldDB" id="Q3J3W8"/>
<name>Q3J3W8_CERS4</name>
<keyword evidence="2" id="KW-1185">Reference proteome</keyword>
<protein>
    <submittedName>
        <fullName evidence="1">Uncharacterized protein</fullName>
    </submittedName>
</protein>
<accession>Q3J3W8</accession>
<evidence type="ECO:0000313" key="2">
    <source>
        <dbReference type="Proteomes" id="UP000002703"/>
    </source>
</evidence>
<gene>
    <name evidence="1" type="ORF">RSP_2357</name>
</gene>
<dbReference type="RefSeq" id="WP_011337426.1">
    <property type="nucleotide sequence ID" value="NC_007493.2"/>
</dbReference>
<dbReference type="Proteomes" id="UP000002703">
    <property type="component" value="Chromosome 1"/>
</dbReference>
<organism evidence="1 2">
    <name type="scientific">Cereibacter sphaeroides (strain ATCC 17023 / DSM 158 / JCM 6121 / CCUG 31486 / LMG 2827 / NBRC 12203 / NCIMB 8253 / ATH 2.4.1.)</name>
    <name type="common">Rhodobacter sphaeroides</name>
    <dbReference type="NCBI Taxonomy" id="272943"/>
    <lineage>
        <taxon>Bacteria</taxon>
        <taxon>Pseudomonadati</taxon>
        <taxon>Pseudomonadota</taxon>
        <taxon>Alphaproteobacteria</taxon>
        <taxon>Rhodobacterales</taxon>
        <taxon>Paracoccaceae</taxon>
        <taxon>Cereibacter</taxon>
    </lineage>
</organism>
<proteinExistence type="predicted"/>